<dbReference type="GO" id="GO:0061702">
    <property type="term" value="C:canonical inflammasome complex"/>
    <property type="evidence" value="ECO:0007669"/>
    <property type="project" value="UniProtKB-SubCell"/>
</dbReference>
<protein>
    <recommendedName>
        <fullName evidence="18">NACHT domain-containing protein</fullName>
    </recommendedName>
</protein>
<dbReference type="Pfam" id="PF13553">
    <property type="entry name" value="FIIND"/>
    <property type="match status" value="1"/>
</dbReference>
<dbReference type="RefSeq" id="XP_037390880.1">
    <property type="nucleotide sequence ID" value="XM_037534983.1"/>
</dbReference>
<dbReference type="SUPFAM" id="SSF47986">
    <property type="entry name" value="DEATH domain"/>
    <property type="match status" value="2"/>
</dbReference>
<keyword evidence="5" id="KW-0645">Protease</keyword>
<dbReference type="PROSITE" id="PS50824">
    <property type="entry name" value="DAPIN"/>
    <property type="match status" value="1"/>
</dbReference>
<dbReference type="InterPro" id="IPR027417">
    <property type="entry name" value="P-loop_NTPase"/>
</dbReference>
<dbReference type="SMART" id="SM01289">
    <property type="entry name" value="PYRIN"/>
    <property type="match status" value="1"/>
</dbReference>
<evidence type="ECO:0000259" key="15">
    <source>
        <dbReference type="PROSITE" id="PS51830"/>
    </source>
</evidence>
<dbReference type="InterPro" id="IPR052090">
    <property type="entry name" value="Cytolytic_pore-forming_toxin"/>
</dbReference>
<dbReference type="Gene3D" id="1.20.58.1200">
    <property type="entry name" value="RNA silencing suppressor P21, N-terminal domain"/>
    <property type="match status" value="4"/>
</dbReference>
<evidence type="ECO:0000256" key="1">
    <source>
        <dbReference type="ARBA" id="ARBA00004110"/>
    </source>
</evidence>
<evidence type="ECO:0000259" key="14">
    <source>
        <dbReference type="PROSITE" id="PS50837"/>
    </source>
</evidence>
<keyword evidence="5" id="KW-0378">Hydrolase</keyword>
<evidence type="ECO:0000256" key="8">
    <source>
        <dbReference type="ARBA" id="ARBA00022840"/>
    </source>
</evidence>
<reference evidence="16" key="2">
    <citation type="submission" date="2025-08" db="UniProtKB">
        <authorList>
            <consortium name="Ensembl"/>
        </authorList>
    </citation>
    <scope>IDENTIFICATION</scope>
</reference>
<evidence type="ECO:0000256" key="4">
    <source>
        <dbReference type="ARBA" id="ARBA00022590"/>
    </source>
</evidence>
<evidence type="ECO:0000259" key="12">
    <source>
        <dbReference type="PROSITE" id="PS50209"/>
    </source>
</evidence>
<comment type="subcellular location">
    <subcellularLocation>
        <location evidence="1">Inflammasome</location>
    </subcellularLocation>
</comment>
<dbReference type="Pfam" id="PF23679">
    <property type="entry name" value="UPA-FIIND"/>
    <property type="match status" value="1"/>
</dbReference>
<keyword evidence="6" id="KW-0677">Repeat</keyword>
<dbReference type="Gene3D" id="1.10.533.10">
    <property type="entry name" value="Death Domain, Fas"/>
    <property type="match status" value="2"/>
</dbReference>
<dbReference type="InterPro" id="IPR001611">
    <property type="entry name" value="Leu-rich_rpt"/>
</dbReference>
<feature type="domain" description="CARD" evidence="12">
    <location>
        <begin position="52"/>
        <end position="131"/>
    </location>
</feature>
<dbReference type="SUPFAM" id="SSF52047">
    <property type="entry name" value="RNI-like"/>
    <property type="match status" value="1"/>
</dbReference>
<dbReference type="InterPro" id="IPR004020">
    <property type="entry name" value="DAPIN"/>
</dbReference>
<evidence type="ECO:0000256" key="7">
    <source>
        <dbReference type="ARBA" id="ARBA00022741"/>
    </source>
</evidence>
<reference evidence="16" key="3">
    <citation type="submission" date="2025-09" db="UniProtKB">
        <authorList>
            <consortium name="Ensembl"/>
        </authorList>
    </citation>
    <scope>IDENTIFICATION</scope>
</reference>
<dbReference type="Pfam" id="PF13516">
    <property type="entry name" value="LRR_6"/>
    <property type="match status" value="3"/>
</dbReference>
<accession>A0AAR2ISM2</accession>
<evidence type="ECO:0008006" key="18">
    <source>
        <dbReference type="Google" id="ProtNLM"/>
    </source>
</evidence>
<name>A0AAR2ISM2_PYGNA</name>
<dbReference type="SUPFAM" id="SSF52540">
    <property type="entry name" value="P-loop containing nucleoside triphosphate hydrolases"/>
    <property type="match status" value="1"/>
</dbReference>
<dbReference type="PANTHER" id="PTHR31594">
    <property type="entry name" value="AIG1-TYPE G DOMAIN-CONTAINING PROTEIN"/>
    <property type="match status" value="1"/>
</dbReference>
<proteinExistence type="predicted"/>
<keyword evidence="2" id="KW-0963">Cytoplasm</keyword>
<dbReference type="GO" id="GO:0042981">
    <property type="term" value="P:regulation of apoptotic process"/>
    <property type="evidence" value="ECO:0007669"/>
    <property type="project" value="InterPro"/>
</dbReference>
<dbReference type="Pfam" id="PF17776">
    <property type="entry name" value="NLRC4_HD2"/>
    <property type="match status" value="1"/>
</dbReference>
<evidence type="ECO:0000256" key="6">
    <source>
        <dbReference type="ARBA" id="ARBA00022737"/>
    </source>
</evidence>
<dbReference type="GeneTree" id="ENSGT00730000111912"/>
<dbReference type="PROSITE" id="PS51830">
    <property type="entry name" value="FIIND"/>
    <property type="match status" value="1"/>
</dbReference>
<dbReference type="InterPro" id="IPR011029">
    <property type="entry name" value="DEATH-like_dom_sf"/>
</dbReference>
<dbReference type="PROSITE" id="PS50209">
    <property type="entry name" value="CARD"/>
    <property type="match status" value="1"/>
</dbReference>
<dbReference type="Ensembl" id="ENSPNAT00000073429.1">
    <property type="protein sequence ID" value="ENSPNAP00000041039.1"/>
    <property type="gene ID" value="ENSPNAG00000020971.2"/>
</dbReference>
<dbReference type="Gene3D" id="3.80.10.10">
    <property type="entry name" value="Ribonuclease Inhibitor"/>
    <property type="match status" value="2"/>
</dbReference>
<dbReference type="SMART" id="SM00368">
    <property type="entry name" value="LRR_RI"/>
    <property type="match status" value="3"/>
</dbReference>
<dbReference type="InterPro" id="IPR041267">
    <property type="entry name" value="NLRP_HD2"/>
</dbReference>
<dbReference type="Pfam" id="PF05729">
    <property type="entry name" value="NACHT"/>
    <property type="match status" value="1"/>
</dbReference>
<dbReference type="GO" id="GO:0045087">
    <property type="term" value="P:innate immune response"/>
    <property type="evidence" value="ECO:0007669"/>
    <property type="project" value="UniProtKB-KW"/>
</dbReference>
<evidence type="ECO:0000259" key="13">
    <source>
        <dbReference type="PROSITE" id="PS50824"/>
    </source>
</evidence>
<keyword evidence="17" id="KW-1185">Reference proteome</keyword>
<dbReference type="InterPro" id="IPR032675">
    <property type="entry name" value="LRR_dom_sf"/>
</dbReference>
<feature type="domain" description="NACHT" evidence="14">
    <location>
        <begin position="259"/>
        <end position="380"/>
    </location>
</feature>
<evidence type="ECO:0000256" key="3">
    <source>
        <dbReference type="ARBA" id="ARBA00022588"/>
    </source>
</evidence>
<dbReference type="InterPro" id="IPR001315">
    <property type="entry name" value="CARD"/>
</dbReference>
<keyword evidence="3" id="KW-0399">Innate immunity</keyword>
<evidence type="ECO:0000256" key="10">
    <source>
        <dbReference type="ARBA" id="ARBA00022859"/>
    </source>
</evidence>
<keyword evidence="4" id="KW-1210">Necrosis</keyword>
<keyword evidence="7" id="KW-0547">Nucleotide-binding</keyword>
<dbReference type="InterPro" id="IPR025307">
    <property type="entry name" value="FIIND_dom"/>
</dbReference>
<evidence type="ECO:0000313" key="16">
    <source>
        <dbReference type="Ensembl" id="ENSPNAP00000041039.1"/>
    </source>
</evidence>
<dbReference type="GeneID" id="108413933"/>
<evidence type="ECO:0000313" key="17">
    <source>
        <dbReference type="Proteomes" id="UP001501920"/>
    </source>
</evidence>
<dbReference type="GO" id="GO:0012501">
    <property type="term" value="P:programmed cell death"/>
    <property type="evidence" value="ECO:0007669"/>
    <property type="project" value="UniProtKB-KW"/>
</dbReference>
<sequence>MHLFPQASFASSVVAGRKSTVTRDVETERKLRSRFLPRISSDLLKSCGMASTERSAVDYIRNGRAALVRGLRNLQLIERTLRERALLPGSEIDLIFSHDAAPADQVTQLLDAAAEKGEDVCYELLRVFDDTRDQTFPMPGGEHPELHQWISCFSFGHDPQHQSDDMADSGPCAKYQKQLKIRAMQILREKWMQSMTFLKYKAKEKSFRYIPLVLDTDGSAVHHTKTKVYKKTRTKKLKKSIPTDKRKLSPYQLLTSNEKKILLVGKPGIGKTTVVQEMLRMWTDGEDSQVSYMFYFDEPLMKLMSKSAENESLSSFLFNKYLMPVESPDIVWKDVEDNSENVVIIFDGFMDIVSDSVIARILKKEILNDAKVLITCRPEADVAGDLSDWASFRVEVQGFSETSIREYFKLMLGINDDTNISVLNNLELFSLCHVPMYAFIVTACILFSPSEADNQPCTITEMYVRIFRYCIALHHENIDNLDKYIEEKMNNIMFLASTSYQAILSKTVNLADICLKDTVQHAFLTPVTFDRTSVFCQTAFVFLHNTMQEFWAALFLLMTPDKIGHILKQSQTEEGKYLKYVITFLCGLLSEKMGTYLKCLVSHDQVKSISAKYFKDIMNMFLYSVEEDEPEPYVEPENILYVCQCLYEYQAPEACLFILKKIDNRVDLNEQSLDPHQCCAVSYVISQSTAQTVQLDLTNCAISDPGVKLILGLMTNLKSLSLSSGPMQCQIWRVALQESSTDFDNLLRLFGFEMHLSVQEQQNSKMFQNTKDVLTAKRQNKVKLYLHLDTQQFAAKSLLENIYGSLHNIADLRVISTGRSSEVLSFQMDLFLQGALYEMETGQTCVPQLLSLNSHFSLHSPSEQSNFICTLYLRAKQMGVLAVLQPVFQAWPSYWVVDLAERKTSLFFLVELLKFHTKISKMKKPVEIWGSAEEHELRIFLQCLPYVSQVRFSDYIHNKADDTKAAIKVLVDLFICASEIDKDNYLKMLSSVCSYSSFPFADDTGENQSTFLLELYSYVIEYESRTGRSVLSALLPIYQSAPTVWVIDLSKSVTSLLYQTMQLQGTKRPVELKGWSTDETEPRNMLTCIGNFLQCLPLLSQLRLELLSGDENKSVRKTVIDVILGLFISASDKGDDTLKILYSLCSYSSFPFADDTGEIQSIFLVELYFFVKEYETQTGRNVLPALLPIYQSAPSVWVLDLSKGVTSFLYQTMQLQATKKPVELRGWTNNEKDLKCFLHCLSFVSQLRFSDLGLILNDDISGAVKLVVHLFISASESGAETLNILSSVCSYSTFPFADDTGEVQSTFLLELYSYVREFESQTGRCVLPALKPIYQSAPATWVIHLSKGVTPLLCETMQVQAMKRPVEIRGLTTDESELRTILHCVPYMLELKCSGRFFQSVCEVLSTGQNWNPVEVATLLRPLNFTVTLMEMLPRRICSAVGRVLSQADPKEHLCLSLFPQSISWQGMNALFSAISRLQKLRMNEYATLKISKMAKAMSQRSVTIEEISLVSTIPNPTERTMYKLISNLASIMRVWTVRSLDLTKFHVEGHVLILLLCLDGSVSVRLSDRNVQQIAEIVYKTQDDHVTRFFLEKIGGDLSSSSLPWNILHYLLQKANLPLMVDPKKNRFGTLNIQHLLPLLQSICFNGTDSQFVRNALNEIYASHAGHLVTNLVRSSDNWINLSEQELESYDCAALRFALHYSDDVKLNLLGTVIPKEEAENILQLLHRVSELRVDRHLLLNLLDACSRSREQKKVTTSLLMALHNKLDFSQSSTANLFGQESRKTLSLSDVDCRSISTAIQLSACDTELIMFDCEASDGTLLELFPALRHIHLSLDKPELLRLMLLTQYVGEARALARSLGKEIDLSHTTLNSCACEVLGLVLEHSEHLSHLNLSHCKLTDSCLNLLLPHLHKVQELDLSNNDITDTGAQKLQKFLVRTQTVHIFNNHITDMSFFMNNQYNPVVSIEIDHNWPTEKGDHSKFLVTDDPVFMMKQTIGILTKKITTVTVFDPEISVHDDVIVYRFECEMGGEFQCRATELVFGMKDRGCVEYRVIHWDIGCFSNNNYEPAGPLYDIKTTIGEIYLLHLPHCEAEADALGDISVAHMHDGVTEILTPVQITSSHVTVRISGLSSFLVVRRRGCMTRFVRGQVLLFLDQINRVEQRLWVFLLARNVSATEIKKEHQEFTPIKTSSDCILRQKGKYCLSSSLKKYKVQPKTYVFHNTRDPDHHSAFELFFGSEVSELRVRIHEKRSPKRETTKWNRRVILKCNDNRAYKIKTEGGTNGKGNCLLTEKKWRSSLSDLLDELHEDELKKMKAYMRDYTDFAPIPKGKLEKKERHELVDLIVETWGFQTSVQAVAYIMRKLPRNDYAVTSILKPYQIQFGLITEQENTDF</sequence>
<keyword evidence="9" id="KW-0832">Ubl conjugation</keyword>
<dbReference type="GO" id="GO:0005524">
    <property type="term" value="F:ATP binding"/>
    <property type="evidence" value="ECO:0007669"/>
    <property type="project" value="UniProtKB-KW"/>
</dbReference>
<dbReference type="GO" id="GO:0006508">
    <property type="term" value="P:proteolysis"/>
    <property type="evidence" value="ECO:0007669"/>
    <property type="project" value="UniProtKB-KW"/>
</dbReference>
<dbReference type="Proteomes" id="UP001501920">
    <property type="component" value="Chromosome 2"/>
</dbReference>
<evidence type="ECO:0000256" key="9">
    <source>
        <dbReference type="ARBA" id="ARBA00022843"/>
    </source>
</evidence>
<dbReference type="PROSITE" id="PS50837">
    <property type="entry name" value="NACHT"/>
    <property type="match status" value="1"/>
</dbReference>
<evidence type="ECO:0000256" key="5">
    <source>
        <dbReference type="ARBA" id="ARBA00022670"/>
    </source>
</evidence>
<organism evidence="16 17">
    <name type="scientific">Pygocentrus nattereri</name>
    <name type="common">Red-bellied piranha</name>
    <dbReference type="NCBI Taxonomy" id="42514"/>
    <lineage>
        <taxon>Eukaryota</taxon>
        <taxon>Metazoa</taxon>
        <taxon>Chordata</taxon>
        <taxon>Craniata</taxon>
        <taxon>Vertebrata</taxon>
        <taxon>Euteleostomi</taxon>
        <taxon>Actinopterygii</taxon>
        <taxon>Neopterygii</taxon>
        <taxon>Teleostei</taxon>
        <taxon>Ostariophysi</taxon>
        <taxon>Characiformes</taxon>
        <taxon>Characoidei</taxon>
        <taxon>Pygocentrus</taxon>
    </lineage>
</organism>
<dbReference type="InterPro" id="IPR007111">
    <property type="entry name" value="NACHT_NTPase"/>
</dbReference>
<dbReference type="GO" id="GO:0008233">
    <property type="term" value="F:peptidase activity"/>
    <property type="evidence" value="ECO:0007669"/>
    <property type="project" value="UniProtKB-KW"/>
</dbReference>
<evidence type="ECO:0000256" key="11">
    <source>
        <dbReference type="ARBA" id="ARBA00023233"/>
    </source>
</evidence>
<reference evidence="16 17" key="1">
    <citation type="submission" date="2020-10" db="EMBL/GenBank/DDBJ databases">
        <title>Pygocentrus nattereri (red-bellied piranha) genome, fPygNat1, primary haplotype.</title>
        <authorList>
            <person name="Myers G."/>
            <person name="Meyer A."/>
            <person name="Karagic N."/>
            <person name="Pippel M."/>
            <person name="Winkler S."/>
            <person name="Tracey A."/>
            <person name="Wood J."/>
            <person name="Formenti G."/>
            <person name="Howe K."/>
            <person name="Fedrigo O."/>
            <person name="Jarvis E.D."/>
        </authorList>
    </citation>
    <scope>NUCLEOTIDE SEQUENCE [LARGE SCALE GENOMIC DNA]</scope>
</reference>
<keyword evidence="11" id="KW-1271">Inflammasome</keyword>
<feature type="domain" description="FIIND" evidence="15">
    <location>
        <begin position="2003"/>
        <end position="2279"/>
    </location>
</feature>
<dbReference type="PANTHER" id="PTHR31594:SF16">
    <property type="entry name" value="SI:CH211-281L24.3"/>
    <property type="match status" value="1"/>
</dbReference>
<feature type="domain" description="Pyrin" evidence="13">
    <location>
        <begin position="2291"/>
        <end position="2382"/>
    </location>
</feature>
<keyword evidence="10" id="KW-0391">Immunity</keyword>
<dbReference type="Gene3D" id="3.40.50.300">
    <property type="entry name" value="P-loop containing nucleotide triphosphate hydrolases"/>
    <property type="match status" value="1"/>
</dbReference>
<dbReference type="Pfam" id="PF02758">
    <property type="entry name" value="PYRIN"/>
    <property type="match status" value="1"/>
</dbReference>
<keyword evidence="8" id="KW-0067">ATP-binding</keyword>
<evidence type="ECO:0000256" key="2">
    <source>
        <dbReference type="ARBA" id="ARBA00022490"/>
    </source>
</evidence>